<dbReference type="Gene3D" id="3.40.50.2000">
    <property type="entry name" value="Glycogen Phosphorylase B"/>
    <property type="match status" value="2"/>
</dbReference>
<evidence type="ECO:0000259" key="2">
    <source>
        <dbReference type="Pfam" id="PF00534"/>
    </source>
</evidence>
<evidence type="ECO:0000313" key="4">
    <source>
        <dbReference type="Proteomes" id="UP000640725"/>
    </source>
</evidence>
<dbReference type="PANTHER" id="PTHR46401">
    <property type="entry name" value="GLYCOSYLTRANSFERASE WBBK-RELATED"/>
    <property type="match status" value="1"/>
</dbReference>
<keyword evidence="1" id="KW-0808">Transferase</keyword>
<proteinExistence type="predicted"/>
<dbReference type="SUPFAM" id="SSF53756">
    <property type="entry name" value="UDP-Glycosyltransferase/glycogen phosphorylase"/>
    <property type="match status" value="1"/>
</dbReference>
<evidence type="ECO:0000313" key="3">
    <source>
        <dbReference type="EMBL" id="MBE9144579.1"/>
    </source>
</evidence>
<feature type="domain" description="Glycosyl transferase family 1" evidence="2">
    <location>
        <begin position="180"/>
        <end position="330"/>
    </location>
</feature>
<sequence>MMSSRYMAFFSPIKVLMLPDFRKDNPYQSLLSEGLGQEQIQVKFWSYYLNYFPVLRGVLKNKIRSIDIVHLHWLEFYINKPKKLSKFLACLQFLLDMILVRMLGVKIIWTVHNQVSHDDLFPELERWTRNILSRLVDGIIFHSYSSFKLVESDFQFNQKKSIVIPHGHYRDVYGASINSTESRKQLGLPLTGRIYMNIGYLKPYKKIEKLITIWKNNQDFFTNDTLVIVGKPVNKSYYLELEELSKNIPGLILIPEFVEPNNIPIFLSAADVIVFPFEKILTSGSLILAMSYNKPIIAPDLGGIAETLGIASQLLYDPKDEQGLLKALQKSTTVDLPTLSLLVQQKCDALEWDLIAKKTAEFYQFILGQY</sequence>
<dbReference type="PANTHER" id="PTHR46401:SF2">
    <property type="entry name" value="GLYCOSYLTRANSFERASE WBBK-RELATED"/>
    <property type="match status" value="1"/>
</dbReference>
<reference evidence="3 4" key="1">
    <citation type="submission" date="2020-10" db="EMBL/GenBank/DDBJ databases">
        <authorList>
            <person name="Castelo-Branco R."/>
            <person name="Eusebio N."/>
            <person name="Adriana R."/>
            <person name="Vieira A."/>
            <person name="Brugerolle De Fraissinette N."/>
            <person name="Rezende De Castro R."/>
            <person name="Schneider M.P."/>
            <person name="Vasconcelos V."/>
            <person name="Leao P.N."/>
        </authorList>
    </citation>
    <scope>NUCLEOTIDE SEQUENCE [LARGE SCALE GENOMIC DNA]</scope>
    <source>
        <strain evidence="3 4">LEGE 06226</strain>
    </source>
</reference>
<organism evidence="3 4">
    <name type="scientific">Planktothrix mougeotii LEGE 06226</name>
    <dbReference type="NCBI Taxonomy" id="1828728"/>
    <lineage>
        <taxon>Bacteria</taxon>
        <taxon>Bacillati</taxon>
        <taxon>Cyanobacteriota</taxon>
        <taxon>Cyanophyceae</taxon>
        <taxon>Oscillatoriophycideae</taxon>
        <taxon>Oscillatoriales</taxon>
        <taxon>Microcoleaceae</taxon>
        <taxon>Planktothrix</taxon>
    </lineage>
</organism>
<dbReference type="InterPro" id="IPR001296">
    <property type="entry name" value="Glyco_trans_1"/>
</dbReference>
<dbReference type="EMBL" id="JADEWU010000035">
    <property type="protein sequence ID" value="MBE9144579.1"/>
    <property type="molecule type" value="Genomic_DNA"/>
</dbReference>
<gene>
    <name evidence="3" type="ORF">IQ236_15320</name>
</gene>
<dbReference type="Proteomes" id="UP000640725">
    <property type="component" value="Unassembled WGS sequence"/>
</dbReference>
<dbReference type="Pfam" id="PF00534">
    <property type="entry name" value="Glycos_transf_1"/>
    <property type="match status" value="1"/>
</dbReference>
<accession>A0ABR9UDP9</accession>
<comment type="caution">
    <text evidence="3">The sequence shown here is derived from an EMBL/GenBank/DDBJ whole genome shotgun (WGS) entry which is preliminary data.</text>
</comment>
<protein>
    <submittedName>
        <fullName evidence="3">Glycosyltransferase</fullName>
    </submittedName>
</protein>
<dbReference type="RefSeq" id="WP_193870038.1">
    <property type="nucleotide sequence ID" value="NZ_JADEWU010000035.1"/>
</dbReference>
<keyword evidence="4" id="KW-1185">Reference proteome</keyword>
<evidence type="ECO:0000256" key="1">
    <source>
        <dbReference type="ARBA" id="ARBA00022679"/>
    </source>
</evidence>
<name>A0ABR9UDP9_9CYAN</name>